<gene>
    <name evidence="1" type="ORF">ARHIZOSPH14_06280</name>
</gene>
<dbReference type="RefSeq" id="WP_281882384.1">
    <property type="nucleotide sequence ID" value="NZ_BSDP01000001.1"/>
</dbReference>
<evidence type="ECO:0000313" key="1">
    <source>
        <dbReference type="EMBL" id="GLI26386.1"/>
    </source>
</evidence>
<proteinExistence type="predicted"/>
<reference evidence="1" key="1">
    <citation type="submission" date="2022-12" db="EMBL/GenBank/DDBJ databases">
        <title>Reference genome sequencing for broad-spectrum identification of bacterial and archaeal isolates by mass spectrometry.</title>
        <authorList>
            <person name="Sekiguchi Y."/>
            <person name="Tourlousse D.M."/>
        </authorList>
    </citation>
    <scope>NUCLEOTIDE SEQUENCE</scope>
    <source>
        <strain evidence="1">14</strain>
    </source>
</reference>
<dbReference type="AlphaFoldDB" id="A0A9W6FND5"/>
<protein>
    <recommendedName>
        <fullName evidence="3">NTP pyrophosphohydrolase</fullName>
    </recommendedName>
</protein>
<evidence type="ECO:0008006" key="3">
    <source>
        <dbReference type="Google" id="ProtNLM"/>
    </source>
</evidence>
<organism evidence="1 2">
    <name type="scientific">Agromyces rhizosphaerae</name>
    <dbReference type="NCBI Taxonomy" id="88374"/>
    <lineage>
        <taxon>Bacteria</taxon>
        <taxon>Bacillati</taxon>
        <taxon>Actinomycetota</taxon>
        <taxon>Actinomycetes</taxon>
        <taxon>Micrococcales</taxon>
        <taxon>Microbacteriaceae</taxon>
        <taxon>Agromyces</taxon>
    </lineage>
</organism>
<accession>A0A9W6FND5</accession>
<evidence type="ECO:0000313" key="2">
    <source>
        <dbReference type="Proteomes" id="UP001144396"/>
    </source>
</evidence>
<sequence>MSAEVAPDAVVVVDVANVMGARPDGWWRDRAGAAARLLAGMPGLVGDVVEVHGTDAPEPTQPGTARIARIVAVVEGQAKAVADVEGIDVVRAPADGDGAIVEVAGGLVASAALTVVVTADRGLRARLDDEVRTVGPRWIRDLLDA</sequence>
<name>A0A9W6FND5_9MICO</name>
<dbReference type="Proteomes" id="UP001144396">
    <property type="component" value="Unassembled WGS sequence"/>
</dbReference>
<keyword evidence="2" id="KW-1185">Reference proteome</keyword>
<dbReference type="EMBL" id="BSDP01000001">
    <property type="protein sequence ID" value="GLI26386.1"/>
    <property type="molecule type" value="Genomic_DNA"/>
</dbReference>
<comment type="caution">
    <text evidence="1">The sequence shown here is derived from an EMBL/GenBank/DDBJ whole genome shotgun (WGS) entry which is preliminary data.</text>
</comment>